<feature type="compositionally biased region" description="Pro residues" evidence="1">
    <location>
        <begin position="135"/>
        <end position="144"/>
    </location>
</feature>
<sequence>MDSPAERPCPSCPGSIEGDDPDTRCIECLGSDHAAANLTRSSRLHRVVVFEGCYVSPVEDPELNVVEMEDLEQGVPFVFAIPAARTGPGIGEGDDDDDTSSSGSSADRQEGHQQRSARQDFSAVMARAAERAGLPLPPPIPPRPVSHLRQGFYGPGHPAQPAPWYSEMTQMKVGQPWALPQV</sequence>
<evidence type="ECO:0000313" key="3">
    <source>
        <dbReference type="Proteomes" id="UP001619887"/>
    </source>
</evidence>
<accession>A0ABD2FKI9</accession>
<feature type="region of interest" description="Disordered" evidence="1">
    <location>
        <begin position="1"/>
        <end position="21"/>
    </location>
</feature>
<protein>
    <submittedName>
        <fullName evidence="2">Uncharacterized protein</fullName>
    </submittedName>
</protein>
<evidence type="ECO:0000313" key="2">
    <source>
        <dbReference type="EMBL" id="KAL3042075.1"/>
    </source>
</evidence>
<keyword evidence="3" id="KW-1185">Reference proteome</keyword>
<dbReference type="EMBL" id="JBIYXZ010002089">
    <property type="protein sequence ID" value="KAL3042075.1"/>
    <property type="molecule type" value="Genomic_DNA"/>
</dbReference>
<reference evidence="2 3" key="1">
    <citation type="journal article" date="2022" name="G3 (Bethesda)">
        <title>Evaluating Illumina-, Nanopore-, and PacBio-based genome assembly strategies with the bald notothen, Trematomus borchgrevinki.</title>
        <authorList>
            <person name="Rayamajhi N."/>
            <person name="Cheng C.C."/>
            <person name="Catchen J.M."/>
        </authorList>
    </citation>
    <scope>NUCLEOTIDE SEQUENCE [LARGE SCALE GENOMIC DNA]</scope>
    <source>
        <strain evidence="2">AGRC-2024</strain>
    </source>
</reference>
<reference evidence="2 3" key="2">
    <citation type="journal article" date="2024" name="G3 (Bethesda)">
        <title>The genome of the cryopelagic Antarctic bald notothen, Trematomus borchgrevinki.</title>
        <authorList>
            <person name="Rayamajhi N."/>
            <person name="Rivera-Colon A.G."/>
            <person name="Minhas B.F."/>
            <person name="Cheng C.C."/>
            <person name="Catchen J.M."/>
        </authorList>
    </citation>
    <scope>NUCLEOTIDE SEQUENCE [LARGE SCALE GENOMIC DNA]</scope>
    <source>
        <strain evidence="2">AGRC-2024</strain>
    </source>
</reference>
<feature type="region of interest" description="Disordered" evidence="1">
    <location>
        <begin position="132"/>
        <end position="163"/>
    </location>
</feature>
<feature type="region of interest" description="Disordered" evidence="1">
    <location>
        <begin position="84"/>
        <end position="120"/>
    </location>
</feature>
<name>A0ABD2FKI9_PAGBO</name>
<proteinExistence type="predicted"/>
<gene>
    <name evidence="2" type="ORF">OYC64_020096</name>
</gene>
<organism evidence="2 3">
    <name type="scientific">Pagothenia borchgrevinki</name>
    <name type="common">Bald rockcod</name>
    <name type="synonym">Trematomus borchgrevinki</name>
    <dbReference type="NCBI Taxonomy" id="8213"/>
    <lineage>
        <taxon>Eukaryota</taxon>
        <taxon>Metazoa</taxon>
        <taxon>Chordata</taxon>
        <taxon>Craniata</taxon>
        <taxon>Vertebrata</taxon>
        <taxon>Euteleostomi</taxon>
        <taxon>Actinopterygii</taxon>
        <taxon>Neopterygii</taxon>
        <taxon>Teleostei</taxon>
        <taxon>Neoteleostei</taxon>
        <taxon>Acanthomorphata</taxon>
        <taxon>Eupercaria</taxon>
        <taxon>Perciformes</taxon>
        <taxon>Notothenioidei</taxon>
        <taxon>Nototheniidae</taxon>
        <taxon>Pagothenia</taxon>
    </lineage>
</organism>
<evidence type="ECO:0000256" key="1">
    <source>
        <dbReference type="SAM" id="MobiDB-lite"/>
    </source>
</evidence>
<dbReference type="Proteomes" id="UP001619887">
    <property type="component" value="Unassembled WGS sequence"/>
</dbReference>
<dbReference type="AlphaFoldDB" id="A0ABD2FKI9"/>
<comment type="caution">
    <text evidence="2">The sequence shown here is derived from an EMBL/GenBank/DDBJ whole genome shotgun (WGS) entry which is preliminary data.</text>
</comment>